<gene>
    <name evidence="6" type="ORF">B0H17DRAFT_1192795</name>
</gene>
<dbReference type="InterPro" id="IPR011990">
    <property type="entry name" value="TPR-like_helical_dom_sf"/>
</dbReference>
<reference evidence="6" key="1">
    <citation type="submission" date="2023-03" db="EMBL/GenBank/DDBJ databases">
        <title>Massive genome expansion in bonnet fungi (Mycena s.s.) driven by repeated elements and novel gene families across ecological guilds.</title>
        <authorList>
            <consortium name="Lawrence Berkeley National Laboratory"/>
            <person name="Harder C.B."/>
            <person name="Miyauchi S."/>
            <person name="Viragh M."/>
            <person name="Kuo A."/>
            <person name="Thoen E."/>
            <person name="Andreopoulos B."/>
            <person name="Lu D."/>
            <person name="Skrede I."/>
            <person name="Drula E."/>
            <person name="Henrissat B."/>
            <person name="Morin E."/>
            <person name="Kohler A."/>
            <person name="Barry K."/>
            <person name="LaButti K."/>
            <person name="Morin E."/>
            <person name="Salamov A."/>
            <person name="Lipzen A."/>
            <person name="Mereny Z."/>
            <person name="Hegedus B."/>
            <person name="Baldrian P."/>
            <person name="Stursova M."/>
            <person name="Weitz H."/>
            <person name="Taylor A."/>
            <person name="Grigoriev I.V."/>
            <person name="Nagy L.G."/>
            <person name="Martin F."/>
            <person name="Kauserud H."/>
        </authorList>
    </citation>
    <scope>NUCLEOTIDE SEQUENCE</scope>
    <source>
        <strain evidence="6">CBHHK067</strain>
    </source>
</reference>
<accession>A0AAD7GVS4</accession>
<organism evidence="6 7">
    <name type="scientific">Mycena rosella</name>
    <name type="common">Pink bonnet</name>
    <name type="synonym">Agaricus rosellus</name>
    <dbReference type="NCBI Taxonomy" id="1033263"/>
    <lineage>
        <taxon>Eukaryota</taxon>
        <taxon>Fungi</taxon>
        <taxon>Dikarya</taxon>
        <taxon>Basidiomycota</taxon>
        <taxon>Agaricomycotina</taxon>
        <taxon>Agaricomycetes</taxon>
        <taxon>Agaricomycetidae</taxon>
        <taxon>Agaricales</taxon>
        <taxon>Marasmiineae</taxon>
        <taxon>Mycenaceae</taxon>
        <taxon>Mycena</taxon>
    </lineage>
</organism>
<dbReference type="Gene3D" id="1.25.40.10">
    <property type="entry name" value="Tetratricopeptide repeat domain"/>
    <property type="match status" value="4"/>
</dbReference>
<dbReference type="EMBL" id="JARKIE010000007">
    <property type="protein sequence ID" value="KAJ7706297.1"/>
    <property type="molecule type" value="Genomic_DNA"/>
</dbReference>
<evidence type="ECO:0000313" key="6">
    <source>
        <dbReference type="EMBL" id="KAJ7706297.1"/>
    </source>
</evidence>
<comment type="function">
    <text evidence="3">Regulates mitochondrial small subunit maturation by controlling 15S rRNA 5'-end processing. Localizes to the 5' precursor of the 15S rRNA in a position that is subsequently occupied by mS47 in the mature yeast mtSSU. Uses structure and sequence-specific RNA recognition, binding to a single-stranded region of the precursor and specifically recognizing bases -6 to -1. The exchange of Ccm1 for mS47 is coupled to the irreversible removal of precursor rRNA that is accompanied by conformational changes of the mitoribosomal proteins uS5m and mS26. These conformational changes signal completion of 5'-end rRNA processing through protection of the mature 5'-end of the 15S rRNA and stabilization of mS47. The removal of the 5' precursor together with the dissociation of Ccm1 may be catalyzed by the 5'-3' exoribonuclease Pet127. Involved in the specific removal of group I introns in mitochondrial encoded transcripts.</text>
</comment>
<dbReference type="Proteomes" id="UP001221757">
    <property type="component" value="Unassembled WGS sequence"/>
</dbReference>
<comment type="subunit">
    <text evidence="4">Binds to mitochondrial small subunit 15S rRNA.</text>
</comment>
<feature type="repeat" description="PPR" evidence="5">
    <location>
        <begin position="664"/>
        <end position="698"/>
    </location>
</feature>
<dbReference type="InterPro" id="IPR002885">
    <property type="entry name" value="PPR_rpt"/>
</dbReference>
<comment type="similarity">
    <text evidence="1">Belongs to the CCM1 family.</text>
</comment>
<sequence>MLAPRLAVRVPLVAHITRAASFPPKTGSSSKPPIESDPVDPVLFNQLRQRIIERHTSSVELDDHHLQLANTHIFNIKRGLDKRNVDLIRKSWTELHQTNHLHILTREVVEQIARLATASLPSQKSRVQEGDSDRRSFVEQVALAAAPHSTDALNACLLAYLKSKDTRAVFELYEKFKRILETLPPPAASDLTHTTDDIAILASGTIPGRANTTLAVIAAYAMEDSFQGALTEFMNTDVKKLQRYTTEEFLQAVCGDPTLRNKVKIFIERIDLAKSVARPTSISKHIHNLADSPNSPHLENAYTSIIEAMTGPDAYIAADPKFITPMKPVAMTELIWASFLTAFLRRDRKDLAAKVWDDVTRFGVLPGIFTWNMVLDTYGSRGASQDVIGTWGTMAARGLQPDGYSYRALISALFAEKQFEEALQWFRKFQTEVQPTCTAEQATTVYSAVLHGLLHTGRENAATALSLFQQMEEVGPKPNLVSYNTMISYHGRIGDFKGMAAIMAKMGAAGVAGDVFTFSTILSALLKVGRTDAPEMVLGLMRKQGLQPTVVIYTSIIDSQIRQRTVGHLKAGLRLLDEMEKDPNVIPNEITYTAILAGLYRGNWLPLDEAEIYMKDILARMKRKRIQLKSTGYNILIKACLASEQGLETGLGFYQEMCRNKIPRDDTWYIVLAGLIGRGEWQVAQEIVNEMLASGHKPNNKIQRLVNTIRGH</sequence>
<evidence type="ECO:0008006" key="8">
    <source>
        <dbReference type="Google" id="ProtNLM"/>
    </source>
</evidence>
<evidence type="ECO:0000256" key="2">
    <source>
        <dbReference type="ARBA" id="ARBA00022737"/>
    </source>
</evidence>
<comment type="caution">
    <text evidence="6">The sequence shown here is derived from an EMBL/GenBank/DDBJ whole genome shotgun (WGS) entry which is preliminary data.</text>
</comment>
<dbReference type="PANTHER" id="PTHR47447:SF17">
    <property type="entry name" value="OS12G0638900 PROTEIN"/>
    <property type="match status" value="1"/>
</dbReference>
<evidence type="ECO:0000256" key="5">
    <source>
        <dbReference type="PROSITE-ProRule" id="PRU00708"/>
    </source>
</evidence>
<keyword evidence="7" id="KW-1185">Reference proteome</keyword>
<dbReference type="Pfam" id="PF13812">
    <property type="entry name" value="PPR_3"/>
    <property type="match status" value="1"/>
</dbReference>
<feature type="repeat" description="PPR" evidence="5">
    <location>
        <begin position="442"/>
        <end position="478"/>
    </location>
</feature>
<proteinExistence type="inferred from homology"/>
<feature type="repeat" description="PPR" evidence="5">
    <location>
        <begin position="367"/>
        <end position="401"/>
    </location>
</feature>
<dbReference type="PANTHER" id="PTHR47447">
    <property type="entry name" value="OS03G0856100 PROTEIN"/>
    <property type="match status" value="1"/>
</dbReference>
<dbReference type="PROSITE" id="PS51375">
    <property type="entry name" value="PPR"/>
    <property type="match status" value="4"/>
</dbReference>
<evidence type="ECO:0000313" key="7">
    <source>
        <dbReference type="Proteomes" id="UP001221757"/>
    </source>
</evidence>
<feature type="repeat" description="PPR" evidence="5">
    <location>
        <begin position="514"/>
        <end position="548"/>
    </location>
</feature>
<name>A0AAD7GVS4_MYCRO</name>
<dbReference type="Pfam" id="PF13041">
    <property type="entry name" value="PPR_2"/>
    <property type="match status" value="2"/>
</dbReference>
<keyword evidence="2" id="KW-0677">Repeat</keyword>
<evidence type="ECO:0000256" key="1">
    <source>
        <dbReference type="ARBA" id="ARBA00006192"/>
    </source>
</evidence>
<evidence type="ECO:0000256" key="3">
    <source>
        <dbReference type="ARBA" id="ARBA00044493"/>
    </source>
</evidence>
<dbReference type="AlphaFoldDB" id="A0AAD7GVS4"/>
<protein>
    <recommendedName>
        <fullName evidence="8">Pentatricopeptide repeat-containing protein</fullName>
    </recommendedName>
</protein>
<dbReference type="NCBIfam" id="TIGR00756">
    <property type="entry name" value="PPR"/>
    <property type="match status" value="3"/>
</dbReference>
<evidence type="ECO:0000256" key="4">
    <source>
        <dbReference type="ARBA" id="ARBA00044511"/>
    </source>
</evidence>